<dbReference type="AlphaFoldDB" id="A0A7C4X7W7"/>
<dbReference type="SUPFAM" id="SSF49464">
    <property type="entry name" value="Carboxypeptidase regulatory domain-like"/>
    <property type="match status" value="1"/>
</dbReference>
<dbReference type="Gene3D" id="2.60.40.1120">
    <property type="entry name" value="Carboxypeptidase-like, regulatory domain"/>
    <property type="match status" value="1"/>
</dbReference>
<evidence type="ECO:0008006" key="2">
    <source>
        <dbReference type="Google" id="ProtNLM"/>
    </source>
</evidence>
<evidence type="ECO:0000313" key="1">
    <source>
        <dbReference type="EMBL" id="HGV96852.1"/>
    </source>
</evidence>
<proteinExistence type="predicted"/>
<sequence>MGRFFIFSIPLVLLANPIKIEIINEFQTDYNQRLEFHLTDSIEYPILYDSVITPVGVAIIDTNLVIEPGGYLIIDTSMLSGPFYLPQDSGFIIYPNFLDTVFYPYDGYYYIVPAPPIGSSAAKFYCWINSGVDLEMLKDWYIDSTPTFGYPNDDYQGCKISGYVCGNGTPLNGAEVIARTYRNIYTPHSFYDSCITYTDQDGFYFMDSLLPDRFWVEVAYPGYLPDSQLTDPLHFLQPLTINFNLVGIEDNKVVKDPASAGLKVYPNPFQGLLRISYIVGRNAKNYALRVYDASGRLVKDFSRFTTYDLRPTGIIWDGTDDMGCPVQEGVYFICTPYSRVKVIKL</sequence>
<reference evidence="1" key="1">
    <citation type="journal article" date="2020" name="mSystems">
        <title>Genome- and Community-Level Interaction Insights into Carbon Utilization and Element Cycling Functions of Hydrothermarchaeota in Hydrothermal Sediment.</title>
        <authorList>
            <person name="Zhou Z."/>
            <person name="Liu Y."/>
            <person name="Xu W."/>
            <person name="Pan J."/>
            <person name="Luo Z.H."/>
            <person name="Li M."/>
        </authorList>
    </citation>
    <scope>NUCLEOTIDE SEQUENCE [LARGE SCALE GENOMIC DNA]</scope>
    <source>
        <strain evidence="1">SpSt-774</strain>
    </source>
</reference>
<organism evidence="1">
    <name type="scientific">candidate division WOR-3 bacterium</name>
    <dbReference type="NCBI Taxonomy" id="2052148"/>
    <lineage>
        <taxon>Bacteria</taxon>
        <taxon>Bacteria division WOR-3</taxon>
    </lineage>
</organism>
<dbReference type="InterPro" id="IPR008969">
    <property type="entry name" value="CarboxyPept-like_regulatory"/>
</dbReference>
<name>A0A7C4X7W7_UNCW3</name>
<comment type="caution">
    <text evidence="1">The sequence shown here is derived from an EMBL/GenBank/DDBJ whole genome shotgun (WGS) entry which is preliminary data.</text>
</comment>
<gene>
    <name evidence="1" type="ORF">ENV60_00945</name>
</gene>
<dbReference type="EMBL" id="DTGZ01000016">
    <property type="protein sequence ID" value="HGV96852.1"/>
    <property type="molecule type" value="Genomic_DNA"/>
</dbReference>
<dbReference type="Gene3D" id="2.60.40.4070">
    <property type="match status" value="1"/>
</dbReference>
<accession>A0A7C4X7W7</accession>
<protein>
    <recommendedName>
        <fullName evidence="2">T9SS type A sorting domain-containing protein</fullName>
    </recommendedName>
</protein>